<feature type="transmembrane region" description="Helical" evidence="1">
    <location>
        <begin position="44"/>
        <end position="67"/>
    </location>
</feature>
<organism evidence="2 3">
    <name type="scientific">Senna tora</name>
    <dbReference type="NCBI Taxonomy" id="362788"/>
    <lineage>
        <taxon>Eukaryota</taxon>
        <taxon>Viridiplantae</taxon>
        <taxon>Streptophyta</taxon>
        <taxon>Embryophyta</taxon>
        <taxon>Tracheophyta</taxon>
        <taxon>Spermatophyta</taxon>
        <taxon>Magnoliopsida</taxon>
        <taxon>eudicotyledons</taxon>
        <taxon>Gunneridae</taxon>
        <taxon>Pentapetalae</taxon>
        <taxon>rosids</taxon>
        <taxon>fabids</taxon>
        <taxon>Fabales</taxon>
        <taxon>Fabaceae</taxon>
        <taxon>Caesalpinioideae</taxon>
        <taxon>Cassia clade</taxon>
        <taxon>Senna</taxon>
    </lineage>
</organism>
<sequence length="69" mass="7835">MGEITYMASKYQMLLLKSFFNLLKTIFDAKPLDSERYAQSTTHLAGRAICLASLGRFTVAINLLLYAHY</sequence>
<keyword evidence="1" id="KW-1133">Transmembrane helix</keyword>
<name>A0A835CJ22_9FABA</name>
<accession>A0A835CJ22</accession>
<proteinExistence type="predicted"/>
<dbReference type="AlphaFoldDB" id="A0A835CJ22"/>
<reference evidence="2" key="1">
    <citation type="submission" date="2020-09" db="EMBL/GenBank/DDBJ databases">
        <title>Genome-Enabled Discovery of Anthraquinone Biosynthesis in Senna tora.</title>
        <authorList>
            <person name="Kang S.-H."/>
            <person name="Pandey R.P."/>
            <person name="Lee C.-M."/>
            <person name="Sim J.-S."/>
            <person name="Jeong J.-T."/>
            <person name="Choi B.-S."/>
            <person name="Jung M."/>
            <person name="Ginzburg D."/>
            <person name="Zhao K."/>
            <person name="Won S.Y."/>
            <person name="Oh T.-J."/>
            <person name="Yu Y."/>
            <person name="Kim N.-H."/>
            <person name="Lee O.R."/>
            <person name="Lee T.-H."/>
            <person name="Bashyal P."/>
            <person name="Kim T.-S."/>
            <person name="Lee W.-H."/>
            <person name="Kawkins C."/>
            <person name="Kim C.-K."/>
            <person name="Kim J.S."/>
            <person name="Ahn B.O."/>
            <person name="Rhee S.Y."/>
            <person name="Sohng J.K."/>
        </authorList>
    </citation>
    <scope>NUCLEOTIDE SEQUENCE</scope>
    <source>
        <tissue evidence="2">Leaf</tissue>
    </source>
</reference>
<comment type="caution">
    <text evidence="2">The sequence shown here is derived from an EMBL/GenBank/DDBJ whole genome shotgun (WGS) entry which is preliminary data.</text>
</comment>
<evidence type="ECO:0000256" key="1">
    <source>
        <dbReference type="SAM" id="Phobius"/>
    </source>
</evidence>
<keyword evidence="3" id="KW-1185">Reference proteome</keyword>
<keyword evidence="1" id="KW-0812">Transmembrane</keyword>
<dbReference type="Proteomes" id="UP000634136">
    <property type="component" value="Unassembled WGS sequence"/>
</dbReference>
<keyword evidence="1" id="KW-0472">Membrane</keyword>
<gene>
    <name evidence="2" type="ORF">G2W53_005389</name>
</gene>
<evidence type="ECO:0000313" key="2">
    <source>
        <dbReference type="EMBL" id="KAF7843091.1"/>
    </source>
</evidence>
<protein>
    <submittedName>
        <fullName evidence="2">Uncharacterized protein</fullName>
    </submittedName>
</protein>
<dbReference type="EMBL" id="JAAIUW010000002">
    <property type="protein sequence ID" value="KAF7843091.1"/>
    <property type="molecule type" value="Genomic_DNA"/>
</dbReference>
<evidence type="ECO:0000313" key="3">
    <source>
        <dbReference type="Proteomes" id="UP000634136"/>
    </source>
</evidence>